<proteinExistence type="predicted"/>
<keyword evidence="3" id="KW-1185">Reference proteome</keyword>
<feature type="compositionally biased region" description="Basic and acidic residues" evidence="1">
    <location>
        <begin position="12"/>
        <end position="27"/>
    </location>
</feature>
<sequence length="47" mass="5398">NHPEAEEDPENKEDSDNAKACRDQELYNDDGRDKIDIVTAKKRIPIT</sequence>
<reference evidence="2" key="1">
    <citation type="submission" date="2021-06" db="EMBL/GenBank/DDBJ databases">
        <authorList>
            <person name="Kallberg Y."/>
            <person name="Tangrot J."/>
            <person name="Rosling A."/>
        </authorList>
    </citation>
    <scope>NUCLEOTIDE SEQUENCE</scope>
    <source>
        <strain evidence="2">CL551</strain>
    </source>
</reference>
<feature type="non-terminal residue" evidence="2">
    <location>
        <position position="47"/>
    </location>
</feature>
<feature type="non-terminal residue" evidence="2">
    <location>
        <position position="1"/>
    </location>
</feature>
<accession>A0A9N9INX7</accession>
<name>A0A9N9INX7_9GLOM</name>
<feature type="region of interest" description="Disordered" evidence="1">
    <location>
        <begin position="1"/>
        <end position="27"/>
    </location>
</feature>
<organism evidence="2 3">
    <name type="scientific">Acaulospora morrowiae</name>
    <dbReference type="NCBI Taxonomy" id="94023"/>
    <lineage>
        <taxon>Eukaryota</taxon>
        <taxon>Fungi</taxon>
        <taxon>Fungi incertae sedis</taxon>
        <taxon>Mucoromycota</taxon>
        <taxon>Glomeromycotina</taxon>
        <taxon>Glomeromycetes</taxon>
        <taxon>Diversisporales</taxon>
        <taxon>Acaulosporaceae</taxon>
        <taxon>Acaulospora</taxon>
    </lineage>
</organism>
<gene>
    <name evidence="2" type="ORF">AMORRO_LOCUS14889</name>
</gene>
<comment type="caution">
    <text evidence="2">The sequence shown here is derived from an EMBL/GenBank/DDBJ whole genome shotgun (WGS) entry which is preliminary data.</text>
</comment>
<dbReference type="EMBL" id="CAJVPV010031873">
    <property type="protein sequence ID" value="CAG8743684.1"/>
    <property type="molecule type" value="Genomic_DNA"/>
</dbReference>
<protein>
    <submittedName>
        <fullName evidence="2">5890_t:CDS:1</fullName>
    </submittedName>
</protein>
<evidence type="ECO:0000256" key="1">
    <source>
        <dbReference type="SAM" id="MobiDB-lite"/>
    </source>
</evidence>
<feature type="compositionally biased region" description="Acidic residues" evidence="1">
    <location>
        <begin position="1"/>
        <end position="11"/>
    </location>
</feature>
<dbReference type="AlphaFoldDB" id="A0A9N9INX7"/>
<evidence type="ECO:0000313" key="2">
    <source>
        <dbReference type="EMBL" id="CAG8743684.1"/>
    </source>
</evidence>
<dbReference type="Proteomes" id="UP000789342">
    <property type="component" value="Unassembled WGS sequence"/>
</dbReference>
<evidence type="ECO:0000313" key="3">
    <source>
        <dbReference type="Proteomes" id="UP000789342"/>
    </source>
</evidence>